<dbReference type="Proteomes" id="UP000685013">
    <property type="component" value="Chromosome 10"/>
</dbReference>
<gene>
    <name evidence="2" type="primary">PCMP-H82</name>
    <name evidence="2" type="ORF">SDJN03_14951</name>
</gene>
<dbReference type="EMBL" id="JAGKQH010000010">
    <property type="protein sequence ID" value="KAG6589528.1"/>
    <property type="molecule type" value="Genomic_DNA"/>
</dbReference>
<dbReference type="AlphaFoldDB" id="A0AAV6MYP7"/>
<keyword evidence="3" id="KW-1185">Reference proteome</keyword>
<dbReference type="InterPro" id="IPR002885">
    <property type="entry name" value="PPR_rpt"/>
</dbReference>
<evidence type="ECO:0000256" key="1">
    <source>
        <dbReference type="PROSITE-ProRule" id="PRU00708"/>
    </source>
</evidence>
<dbReference type="PANTHER" id="PTHR47926:SF537">
    <property type="entry name" value="PENTACOTRIPEPTIDE-REPEAT REGION OF PRORP DOMAIN-CONTAINING PROTEIN"/>
    <property type="match status" value="1"/>
</dbReference>
<evidence type="ECO:0000313" key="3">
    <source>
        <dbReference type="Proteomes" id="UP000685013"/>
    </source>
</evidence>
<dbReference type="PANTHER" id="PTHR47926">
    <property type="entry name" value="PENTATRICOPEPTIDE REPEAT-CONTAINING PROTEIN"/>
    <property type="match status" value="1"/>
</dbReference>
<dbReference type="GO" id="GO:0009451">
    <property type="term" value="P:RNA modification"/>
    <property type="evidence" value="ECO:0007669"/>
    <property type="project" value="InterPro"/>
</dbReference>
<evidence type="ECO:0000313" key="2">
    <source>
        <dbReference type="EMBL" id="KAG6589528.1"/>
    </source>
</evidence>
<sequence length="112" mass="12622">MPKRNSVTWNALIIGYTHNRKFMEAINAFRGMLAAGTEPSERTAVVVLLACSHLGALDQGKWNYGFIYQNNLRLNVFVGTALTDMYAKCGAVMRQRRSLKKLERRTSVHGMS</sequence>
<dbReference type="NCBIfam" id="TIGR00756">
    <property type="entry name" value="PPR"/>
    <property type="match status" value="1"/>
</dbReference>
<reference evidence="2 3" key="1">
    <citation type="journal article" date="2021" name="Hortic Res">
        <title>The domestication of Cucurbita argyrosperma as revealed by the genome of its wild relative.</title>
        <authorList>
            <person name="Barrera-Redondo J."/>
            <person name="Sanchez-de la Vega G."/>
            <person name="Aguirre-Liguori J.A."/>
            <person name="Castellanos-Morales G."/>
            <person name="Gutierrez-Guerrero Y.T."/>
            <person name="Aguirre-Dugua X."/>
            <person name="Aguirre-Planter E."/>
            <person name="Tenaillon M.I."/>
            <person name="Lira-Saade R."/>
            <person name="Eguiarte L.E."/>
        </authorList>
    </citation>
    <scope>NUCLEOTIDE SEQUENCE [LARGE SCALE GENOMIC DNA]</scope>
    <source>
        <strain evidence="2">JBR-2021</strain>
    </source>
</reference>
<dbReference type="GO" id="GO:0003723">
    <property type="term" value="F:RNA binding"/>
    <property type="evidence" value="ECO:0007669"/>
    <property type="project" value="InterPro"/>
</dbReference>
<feature type="repeat" description="PPR" evidence="1">
    <location>
        <begin position="5"/>
        <end position="39"/>
    </location>
</feature>
<dbReference type="PROSITE" id="PS51375">
    <property type="entry name" value="PPR"/>
    <property type="match status" value="1"/>
</dbReference>
<name>A0AAV6MYP7_9ROSI</name>
<comment type="caution">
    <text evidence="2">The sequence shown here is derived from an EMBL/GenBank/DDBJ whole genome shotgun (WGS) entry which is preliminary data.</text>
</comment>
<protein>
    <submittedName>
        <fullName evidence="2">Pentatricopeptide repeat-containing protein</fullName>
    </submittedName>
</protein>
<dbReference type="InterPro" id="IPR046960">
    <property type="entry name" value="PPR_At4g14850-like_plant"/>
</dbReference>
<proteinExistence type="predicted"/>
<dbReference type="Pfam" id="PF13041">
    <property type="entry name" value="PPR_2"/>
    <property type="match status" value="1"/>
</dbReference>
<organism evidence="2 3">
    <name type="scientific">Cucurbita argyrosperma subsp. sororia</name>
    <dbReference type="NCBI Taxonomy" id="37648"/>
    <lineage>
        <taxon>Eukaryota</taxon>
        <taxon>Viridiplantae</taxon>
        <taxon>Streptophyta</taxon>
        <taxon>Embryophyta</taxon>
        <taxon>Tracheophyta</taxon>
        <taxon>Spermatophyta</taxon>
        <taxon>Magnoliopsida</taxon>
        <taxon>eudicotyledons</taxon>
        <taxon>Gunneridae</taxon>
        <taxon>Pentapetalae</taxon>
        <taxon>rosids</taxon>
        <taxon>fabids</taxon>
        <taxon>Cucurbitales</taxon>
        <taxon>Cucurbitaceae</taxon>
        <taxon>Cucurbiteae</taxon>
        <taxon>Cucurbita</taxon>
    </lineage>
</organism>
<accession>A0AAV6MYP7</accession>
<feature type="non-terminal residue" evidence="2">
    <location>
        <position position="1"/>
    </location>
</feature>